<dbReference type="AlphaFoldDB" id="A0A9Q8Z3J4"/>
<feature type="compositionally biased region" description="Basic and acidic residues" evidence="4">
    <location>
        <begin position="347"/>
        <end position="367"/>
    </location>
</feature>
<name>A0A9Q8Z3J4_CURCL</name>
<keyword evidence="1" id="KW-0479">Metal-binding</keyword>
<dbReference type="Proteomes" id="UP001056012">
    <property type="component" value="Chromosome 2"/>
</dbReference>
<dbReference type="InterPro" id="IPR001965">
    <property type="entry name" value="Znf_PHD"/>
</dbReference>
<dbReference type="Gene3D" id="3.30.40.10">
    <property type="entry name" value="Zinc/RING finger domain, C3HC4 (zinc finger)"/>
    <property type="match status" value="1"/>
</dbReference>
<dbReference type="PANTHER" id="PTHR47793:SF1">
    <property type="entry name" value="HISTONE DEACETYLASE COMPLEX SUBUNIT CTI6"/>
    <property type="match status" value="1"/>
</dbReference>
<organism evidence="6 7">
    <name type="scientific">Curvularia clavata</name>
    <dbReference type="NCBI Taxonomy" id="95742"/>
    <lineage>
        <taxon>Eukaryota</taxon>
        <taxon>Fungi</taxon>
        <taxon>Dikarya</taxon>
        <taxon>Ascomycota</taxon>
        <taxon>Pezizomycotina</taxon>
        <taxon>Dothideomycetes</taxon>
        <taxon>Pleosporomycetidae</taxon>
        <taxon>Pleosporales</taxon>
        <taxon>Pleosporineae</taxon>
        <taxon>Pleosporaceae</taxon>
        <taxon>Curvularia</taxon>
    </lineage>
</organism>
<feature type="domain" description="Zinc finger PHD-type" evidence="5">
    <location>
        <begin position="108"/>
        <end position="177"/>
    </location>
</feature>
<feature type="compositionally biased region" description="Polar residues" evidence="4">
    <location>
        <begin position="437"/>
        <end position="483"/>
    </location>
</feature>
<dbReference type="VEuPathDB" id="FungiDB:yc1106_02336"/>
<evidence type="ECO:0000256" key="2">
    <source>
        <dbReference type="ARBA" id="ARBA00022771"/>
    </source>
</evidence>
<dbReference type="SUPFAM" id="SSF57903">
    <property type="entry name" value="FYVE/PHD zinc finger"/>
    <property type="match status" value="1"/>
</dbReference>
<feature type="region of interest" description="Disordered" evidence="4">
    <location>
        <begin position="1"/>
        <end position="98"/>
    </location>
</feature>
<dbReference type="GO" id="GO:0061188">
    <property type="term" value="P:negative regulation of rDNA heterochromatin formation"/>
    <property type="evidence" value="ECO:0007669"/>
    <property type="project" value="TreeGrafter"/>
</dbReference>
<reference evidence="6" key="1">
    <citation type="submission" date="2021-12" db="EMBL/GenBank/DDBJ databases">
        <title>Curvularia clavata genome.</title>
        <authorList>
            <person name="Cao Y."/>
        </authorList>
    </citation>
    <scope>NUCLEOTIDE SEQUENCE</scope>
    <source>
        <strain evidence="6">Yc1106</strain>
    </source>
</reference>
<dbReference type="InterPro" id="IPR019786">
    <property type="entry name" value="Zinc_finger_PHD-type_CS"/>
</dbReference>
<evidence type="ECO:0000256" key="3">
    <source>
        <dbReference type="ARBA" id="ARBA00022833"/>
    </source>
</evidence>
<dbReference type="GO" id="GO:0008270">
    <property type="term" value="F:zinc ion binding"/>
    <property type="evidence" value="ECO:0007669"/>
    <property type="project" value="UniProtKB-KW"/>
</dbReference>
<evidence type="ECO:0000256" key="4">
    <source>
        <dbReference type="SAM" id="MobiDB-lite"/>
    </source>
</evidence>
<evidence type="ECO:0000256" key="1">
    <source>
        <dbReference type="ARBA" id="ARBA00022723"/>
    </source>
</evidence>
<feature type="compositionally biased region" description="Basic and acidic residues" evidence="4">
    <location>
        <begin position="299"/>
        <end position="310"/>
    </location>
</feature>
<feature type="region of interest" description="Disordered" evidence="4">
    <location>
        <begin position="184"/>
        <end position="493"/>
    </location>
</feature>
<dbReference type="PROSITE" id="PS01359">
    <property type="entry name" value="ZF_PHD_1"/>
    <property type="match status" value="1"/>
</dbReference>
<evidence type="ECO:0000259" key="5">
    <source>
        <dbReference type="SMART" id="SM00249"/>
    </source>
</evidence>
<feature type="compositionally biased region" description="Polar residues" evidence="4">
    <location>
        <begin position="314"/>
        <end position="323"/>
    </location>
</feature>
<dbReference type="PANTHER" id="PTHR47793">
    <property type="entry name" value="HISTONE DEACETYLASE COMPLEX SUBUNIT CTI6"/>
    <property type="match status" value="1"/>
</dbReference>
<sequence>MSPRRSSRARTTQPPPSGATHSSNSSSSVSSSRTDRASRTNAKQTSPPKSSTPHSLSSEEPEEALHDAQPEPPLTRRRTREHDMDEDEPTKLDDDLDDEIAEEDEVTRCVCGYQDYPGPPSDTVKPGMSLADLEAQADELGGLFIQCDVCKVWQHGGCVGIMDEAASPDEYFCEECRKDLHKVSTSPKGQKYSRYLPVYDQQHGKHRKSSVSKESESNSARDKDRNNRASVDSFGKRRSTMNSRAAYDEDEVLRKVLEESRHEGGASSENGNRKKRSRDDSEEYVSPTESQTTGILADKLCHRTKPEVKRQRTSSRSPSNSPVLESEDDSTKASAPKQKPRGAAAKSQREKEQRDKERENSRNEAANRRKGRAERRKGDDPEDPEPTPTPAIEEPTMPPQEPETTLPEPPVTEPKPAPAPRRGGRPPQKSRGRLGRNQYSRDTVPATNGTSPKNDAAQSPQATATNGTSNGHESSDGTTGNKPTKSKNWRLQKLSWNDIRRPAGAMQSYIAQRQVEMAIVEKHINLAPAVQPAAPASNGDTKDDDAELAKFKDLSTTQMMDFLSRDLMHWQQMISEPTDKSPKP</sequence>
<accession>A0A9Q8Z3J4</accession>
<evidence type="ECO:0000313" key="7">
    <source>
        <dbReference type="Proteomes" id="UP001056012"/>
    </source>
</evidence>
<protein>
    <submittedName>
        <fullName evidence="6">PNTB-domain-containing protein</fullName>
    </submittedName>
</protein>
<dbReference type="InterPro" id="IPR011011">
    <property type="entry name" value="Znf_FYVE_PHD"/>
</dbReference>
<feature type="compositionally biased region" description="Pro residues" evidence="4">
    <location>
        <begin position="396"/>
        <end position="419"/>
    </location>
</feature>
<keyword evidence="7" id="KW-1185">Reference proteome</keyword>
<feature type="compositionally biased region" description="Basic residues" evidence="4">
    <location>
        <begin position="422"/>
        <end position="434"/>
    </location>
</feature>
<proteinExistence type="predicted"/>
<dbReference type="Pfam" id="PF00628">
    <property type="entry name" value="PHD"/>
    <property type="match status" value="1"/>
</dbReference>
<feature type="compositionally biased region" description="Basic and acidic residues" evidence="4">
    <location>
        <begin position="211"/>
        <end position="227"/>
    </location>
</feature>
<feature type="compositionally biased region" description="Low complexity" evidence="4">
    <location>
        <begin position="18"/>
        <end position="32"/>
    </location>
</feature>
<keyword evidence="3" id="KW-0862">Zinc</keyword>
<dbReference type="EMBL" id="CP089275">
    <property type="protein sequence ID" value="USP75062.1"/>
    <property type="molecule type" value="Genomic_DNA"/>
</dbReference>
<feature type="compositionally biased region" description="Polar residues" evidence="4">
    <location>
        <begin position="43"/>
        <end position="58"/>
    </location>
</feature>
<feature type="compositionally biased region" description="Acidic residues" evidence="4">
    <location>
        <begin position="84"/>
        <end position="98"/>
    </location>
</feature>
<dbReference type="InterPro" id="IPR053051">
    <property type="entry name" value="HDAC_complex_subunit"/>
</dbReference>
<dbReference type="SMART" id="SM00249">
    <property type="entry name" value="PHD"/>
    <property type="match status" value="1"/>
</dbReference>
<dbReference type="GO" id="GO:0061186">
    <property type="term" value="P:negative regulation of silent mating-type cassette heterochromatin formation"/>
    <property type="evidence" value="ECO:0007669"/>
    <property type="project" value="TreeGrafter"/>
</dbReference>
<dbReference type="InterPro" id="IPR013083">
    <property type="entry name" value="Znf_RING/FYVE/PHD"/>
</dbReference>
<keyword evidence="2" id="KW-0863">Zinc-finger</keyword>
<dbReference type="InterPro" id="IPR019787">
    <property type="entry name" value="Znf_PHD-finger"/>
</dbReference>
<dbReference type="OrthoDB" id="418595at2759"/>
<feature type="compositionally biased region" description="Basic and acidic residues" evidence="4">
    <location>
        <begin position="252"/>
        <end position="264"/>
    </location>
</feature>
<gene>
    <name evidence="6" type="ORF">yc1106_02336</name>
</gene>
<dbReference type="GO" id="GO:0070210">
    <property type="term" value="C:Rpd3L-Expanded complex"/>
    <property type="evidence" value="ECO:0007669"/>
    <property type="project" value="TreeGrafter"/>
</dbReference>
<dbReference type="GO" id="GO:0033698">
    <property type="term" value="C:Rpd3L complex"/>
    <property type="evidence" value="ECO:0007669"/>
    <property type="project" value="TreeGrafter"/>
</dbReference>
<evidence type="ECO:0000313" key="6">
    <source>
        <dbReference type="EMBL" id="USP75062.1"/>
    </source>
</evidence>